<name>A0AAD7BL03_9AGAR</name>
<dbReference type="AlphaFoldDB" id="A0AAD7BL03"/>
<feature type="signal peptide" evidence="1">
    <location>
        <begin position="1"/>
        <end position="21"/>
    </location>
</feature>
<keyword evidence="1" id="KW-0732">Signal</keyword>
<reference evidence="2" key="1">
    <citation type="submission" date="2023-03" db="EMBL/GenBank/DDBJ databases">
        <title>Massive genome expansion in bonnet fungi (Mycena s.s.) driven by repeated elements and novel gene families across ecological guilds.</title>
        <authorList>
            <consortium name="Lawrence Berkeley National Laboratory"/>
            <person name="Harder C.B."/>
            <person name="Miyauchi S."/>
            <person name="Viragh M."/>
            <person name="Kuo A."/>
            <person name="Thoen E."/>
            <person name="Andreopoulos B."/>
            <person name="Lu D."/>
            <person name="Skrede I."/>
            <person name="Drula E."/>
            <person name="Henrissat B."/>
            <person name="Morin E."/>
            <person name="Kohler A."/>
            <person name="Barry K."/>
            <person name="LaButti K."/>
            <person name="Morin E."/>
            <person name="Salamov A."/>
            <person name="Lipzen A."/>
            <person name="Mereny Z."/>
            <person name="Hegedus B."/>
            <person name="Baldrian P."/>
            <person name="Stursova M."/>
            <person name="Weitz H."/>
            <person name="Taylor A."/>
            <person name="Grigoriev I.V."/>
            <person name="Nagy L.G."/>
            <person name="Martin F."/>
            <person name="Kauserud H."/>
        </authorList>
    </citation>
    <scope>NUCLEOTIDE SEQUENCE</scope>
    <source>
        <strain evidence="2">9284</strain>
    </source>
</reference>
<dbReference type="EMBL" id="JARKIF010000013">
    <property type="protein sequence ID" value="KAJ7624423.1"/>
    <property type="molecule type" value="Genomic_DNA"/>
</dbReference>
<accession>A0AAD7BL03</accession>
<proteinExistence type="predicted"/>
<evidence type="ECO:0000313" key="2">
    <source>
        <dbReference type="EMBL" id="KAJ7624423.1"/>
    </source>
</evidence>
<gene>
    <name evidence="2" type="ORF">FB45DRAFT_869354</name>
</gene>
<evidence type="ECO:0000313" key="3">
    <source>
        <dbReference type="Proteomes" id="UP001221142"/>
    </source>
</evidence>
<comment type="caution">
    <text evidence="2">The sequence shown here is derived from an EMBL/GenBank/DDBJ whole genome shotgun (WGS) entry which is preliminary data.</text>
</comment>
<protein>
    <submittedName>
        <fullName evidence="2">Uncharacterized protein</fullName>
    </submittedName>
</protein>
<keyword evidence="3" id="KW-1185">Reference proteome</keyword>
<dbReference type="Proteomes" id="UP001221142">
    <property type="component" value="Unassembled WGS sequence"/>
</dbReference>
<sequence length="252" mass="26666">MQFNIALIASAILMAASPVLGADFVWHSGAGCAGTVVARSPGVTPGECVFLTNGGSAKSISYSGVTTHAKFFESGGAHDRCTNGATITTGAGSGCANGPAGPSVEVSILEMIDAMPLLPDGWMPQCSEVPRAHQVERASVSFQRRRSHDLWCSPSLVATLHRAQYSITLPSAYGPACSIDVSESLKQPALDLDRQKRGASTPDHSRGGSIKYFDHLFLIWHHFPSFLSANLRANISSVLPDSTTGARKYTTF</sequence>
<evidence type="ECO:0000256" key="1">
    <source>
        <dbReference type="SAM" id="SignalP"/>
    </source>
</evidence>
<organism evidence="2 3">
    <name type="scientific">Roridomyces roridus</name>
    <dbReference type="NCBI Taxonomy" id="1738132"/>
    <lineage>
        <taxon>Eukaryota</taxon>
        <taxon>Fungi</taxon>
        <taxon>Dikarya</taxon>
        <taxon>Basidiomycota</taxon>
        <taxon>Agaricomycotina</taxon>
        <taxon>Agaricomycetes</taxon>
        <taxon>Agaricomycetidae</taxon>
        <taxon>Agaricales</taxon>
        <taxon>Marasmiineae</taxon>
        <taxon>Mycenaceae</taxon>
        <taxon>Roridomyces</taxon>
    </lineage>
</organism>
<feature type="chain" id="PRO_5042149460" evidence="1">
    <location>
        <begin position="22"/>
        <end position="252"/>
    </location>
</feature>